<gene>
    <name evidence="2" type="ORF">WNY57_01040</name>
</gene>
<dbReference type="RefSeq" id="WP_342878892.1">
    <property type="nucleotide sequence ID" value="NZ_JBBMQX010000001.1"/>
</dbReference>
<dbReference type="Pfam" id="PF18476">
    <property type="entry name" value="PIN_8"/>
    <property type="match status" value="1"/>
</dbReference>
<name>A0ABU9TBC3_9GAMM</name>
<protein>
    <submittedName>
        <fullName evidence="2">PIN domain-containing protein</fullName>
    </submittedName>
</protein>
<evidence type="ECO:0000313" key="2">
    <source>
        <dbReference type="EMBL" id="MEM5531002.1"/>
    </source>
</evidence>
<proteinExistence type="predicted"/>
<reference evidence="2 3" key="1">
    <citation type="submission" date="2024-03" db="EMBL/GenBank/DDBJ databases">
        <title>Community enrichment and isolation of bacterial strains for fucoidan degradation.</title>
        <authorList>
            <person name="Sichert A."/>
        </authorList>
    </citation>
    <scope>NUCLEOTIDE SEQUENCE [LARGE SCALE GENOMIC DNA]</scope>
    <source>
        <strain evidence="2 3">AS26</strain>
    </source>
</reference>
<dbReference type="Proteomes" id="UP001457661">
    <property type="component" value="Unassembled WGS sequence"/>
</dbReference>
<feature type="domain" description="PIN like" evidence="1">
    <location>
        <begin position="24"/>
        <end position="241"/>
    </location>
</feature>
<keyword evidence="3" id="KW-1185">Reference proteome</keyword>
<evidence type="ECO:0000313" key="3">
    <source>
        <dbReference type="Proteomes" id="UP001457661"/>
    </source>
</evidence>
<organism evidence="2 3">
    <name type="scientific">Pseudoalteromonas arctica</name>
    <dbReference type="NCBI Taxonomy" id="394751"/>
    <lineage>
        <taxon>Bacteria</taxon>
        <taxon>Pseudomonadati</taxon>
        <taxon>Pseudomonadota</taxon>
        <taxon>Gammaproteobacteria</taxon>
        <taxon>Alteromonadales</taxon>
        <taxon>Pseudoalteromonadaceae</taxon>
        <taxon>Pseudoalteromonas</taxon>
    </lineage>
</organism>
<evidence type="ECO:0000259" key="1">
    <source>
        <dbReference type="Pfam" id="PF18476"/>
    </source>
</evidence>
<accession>A0ABU9TBC3</accession>
<dbReference type="EMBL" id="JBBMQX010000001">
    <property type="protein sequence ID" value="MEM5531002.1"/>
    <property type="molecule type" value="Genomic_DNA"/>
</dbReference>
<dbReference type="InterPro" id="IPR041578">
    <property type="entry name" value="PIN_8"/>
</dbReference>
<sequence length="418" mass="48205">MRSIFPGHFRPTDKQFKKHWDESIFIVDANVLLNLYRYSEATRTELQEAITSLKGRIFIPHQAASEFLRNRLTVTSDQSKEYTSAIKTIKDLVKKISSKDRHPFINDDKLNELNDLSSHVVNNLEEQQVSLLQKLSNDEILEFIENTFEGKTGNPFDAEKIKEVIEIGEQRYEAKIPPGYKDSNKDSTEDPTRKYGDLLVWFQTLEYAKEHSCSVVFITDDKKEDWWLEQSGRTISPRPELIEEFIKETDQNFWMYSVSKFIQETANINKKEVSPDIMDEIRKISERLEKMTKETNEIVIQGKKSISPSIQVSQEVSSCDENENIGIIVVTLEHPMKYATGSGKFRPFLSDVPEFDVEFIEGPDNADEEIHISYGCGTNKDFNVHLKSKKGELAAGDYVFQYQAVADELIEEELVTDE</sequence>
<comment type="caution">
    <text evidence="2">The sequence shown here is derived from an EMBL/GenBank/DDBJ whole genome shotgun (WGS) entry which is preliminary data.</text>
</comment>